<feature type="transmembrane region" description="Helical" evidence="1">
    <location>
        <begin position="9"/>
        <end position="28"/>
    </location>
</feature>
<dbReference type="PANTHER" id="PTHR34220">
    <property type="entry name" value="SENSOR HISTIDINE KINASE YPDA"/>
    <property type="match status" value="1"/>
</dbReference>
<dbReference type="OrthoDB" id="9809908at2"/>
<proteinExistence type="predicted"/>
<dbReference type="GO" id="GO:0000155">
    <property type="term" value="F:phosphorelay sensor kinase activity"/>
    <property type="evidence" value="ECO:0007669"/>
    <property type="project" value="InterPro"/>
</dbReference>
<dbReference type="Pfam" id="PF06580">
    <property type="entry name" value="His_kinase"/>
    <property type="match status" value="1"/>
</dbReference>
<evidence type="ECO:0000259" key="2">
    <source>
        <dbReference type="Pfam" id="PF06580"/>
    </source>
</evidence>
<evidence type="ECO:0000256" key="1">
    <source>
        <dbReference type="SAM" id="Phobius"/>
    </source>
</evidence>
<dbReference type="InterPro" id="IPR050640">
    <property type="entry name" value="Bact_2-comp_sensor_kinase"/>
</dbReference>
<dbReference type="RefSeq" id="WP_038987505.1">
    <property type="nucleotide sequence ID" value="NZ_JWJO01000050.1"/>
</dbReference>
<reference evidence="3 4" key="1">
    <citation type="submission" date="2016-01" db="EMBL/GenBank/DDBJ databases">
        <title>Whole genome sequencing of Myroides marinus L41.</title>
        <authorList>
            <person name="Hong K.W."/>
        </authorList>
    </citation>
    <scope>NUCLEOTIDE SEQUENCE [LARGE SCALE GENOMIC DNA]</scope>
    <source>
        <strain evidence="3 4">L41</strain>
    </source>
</reference>
<feature type="transmembrane region" description="Helical" evidence="1">
    <location>
        <begin position="93"/>
        <end position="116"/>
    </location>
</feature>
<feature type="domain" description="Signal transduction histidine kinase internal region" evidence="2">
    <location>
        <begin position="172"/>
        <end position="249"/>
    </location>
</feature>
<dbReference type="Gene3D" id="3.30.565.10">
    <property type="entry name" value="Histidine kinase-like ATPase, C-terminal domain"/>
    <property type="match status" value="1"/>
</dbReference>
<name>A0A163Z0A0_9FLAO</name>
<keyword evidence="4" id="KW-1185">Reference proteome</keyword>
<sequence>MVVNWRRHITLSTAFAVVSSLIVTYFYFTNRDIGIGEMLSSGRYWKNVVFSFLLSILIYGANLLANTLLCLVLDKRDVKVGVPLSRKFRNVAYFINGLITSIVSYYILLNLLLWLFFGVPIKWESLQISNFLSVTVISLFILLVVFVLSYHDQLRLLEIKNKEMEIALQKSQIESMKEQLSPHFLFNNLNVLISTIQEDPVKAEQFARSFSKIYRYVLEKLDHTSCALGDELAFIKDYVYLLNVRYDNAIDFEISDEVEKYVDILLPTLSLQILIENVVKHNTIPSEGKIKVLLKIEEDGLVLWNERCAKPKQVDSAGVGLQNLSKRCKLLFKQEIEIRDSEDSFSVRIPLTQISY</sequence>
<evidence type="ECO:0000313" key="3">
    <source>
        <dbReference type="EMBL" id="KZE80727.1"/>
    </source>
</evidence>
<keyword evidence="1" id="KW-1133">Transmembrane helix</keyword>
<keyword evidence="3" id="KW-0808">Transferase</keyword>
<comment type="caution">
    <text evidence="3">The sequence shown here is derived from an EMBL/GenBank/DDBJ whole genome shotgun (WGS) entry which is preliminary data.</text>
</comment>
<feature type="transmembrane region" description="Helical" evidence="1">
    <location>
        <begin position="128"/>
        <end position="150"/>
    </location>
</feature>
<dbReference type="AlphaFoldDB" id="A0A163Z0A0"/>
<dbReference type="PANTHER" id="PTHR34220:SF7">
    <property type="entry name" value="SENSOR HISTIDINE KINASE YPDA"/>
    <property type="match status" value="1"/>
</dbReference>
<protein>
    <submittedName>
        <fullName evidence="3">Histidine kinase</fullName>
    </submittedName>
</protein>
<dbReference type="GO" id="GO:0016020">
    <property type="term" value="C:membrane"/>
    <property type="evidence" value="ECO:0007669"/>
    <property type="project" value="InterPro"/>
</dbReference>
<keyword evidence="1" id="KW-0812">Transmembrane</keyword>
<organism evidence="3 4">
    <name type="scientific">Myroides marinus</name>
    <dbReference type="NCBI Taxonomy" id="703342"/>
    <lineage>
        <taxon>Bacteria</taxon>
        <taxon>Pseudomonadati</taxon>
        <taxon>Bacteroidota</taxon>
        <taxon>Flavobacteriia</taxon>
        <taxon>Flavobacteriales</taxon>
        <taxon>Flavobacteriaceae</taxon>
        <taxon>Myroides</taxon>
    </lineage>
</organism>
<dbReference type="EMBL" id="LQNU01000055">
    <property type="protein sequence ID" value="KZE80727.1"/>
    <property type="molecule type" value="Genomic_DNA"/>
</dbReference>
<accession>A0A163Z0A0</accession>
<dbReference type="InterPro" id="IPR010559">
    <property type="entry name" value="Sig_transdc_His_kin_internal"/>
</dbReference>
<keyword evidence="3" id="KW-0418">Kinase</keyword>
<gene>
    <name evidence="3" type="ORF">AV926_09930</name>
</gene>
<dbReference type="InterPro" id="IPR036890">
    <property type="entry name" value="HATPase_C_sf"/>
</dbReference>
<feature type="transmembrane region" description="Helical" evidence="1">
    <location>
        <begin position="48"/>
        <end position="73"/>
    </location>
</feature>
<evidence type="ECO:0000313" key="4">
    <source>
        <dbReference type="Proteomes" id="UP000076630"/>
    </source>
</evidence>
<keyword evidence="1" id="KW-0472">Membrane</keyword>
<dbReference type="Proteomes" id="UP000076630">
    <property type="component" value="Unassembled WGS sequence"/>
</dbReference>